<dbReference type="RefSeq" id="WP_103469100.1">
    <property type="nucleotide sequence ID" value="NZ_JADUCH010000011.1"/>
</dbReference>
<dbReference type="AlphaFoldDB" id="A0A2S3XCJ0"/>
<dbReference type="GO" id="GO:0005829">
    <property type="term" value="C:cytosol"/>
    <property type="evidence" value="ECO:0007669"/>
    <property type="project" value="TreeGrafter"/>
</dbReference>
<name>A0A2S3XCJ0_PSEPU</name>
<organism evidence="2 3">
    <name type="scientific">Pseudomonas putida</name>
    <name type="common">Arthrobacter siderocapsulatus</name>
    <dbReference type="NCBI Taxonomy" id="303"/>
    <lineage>
        <taxon>Bacteria</taxon>
        <taxon>Pseudomonadati</taxon>
        <taxon>Pseudomonadota</taxon>
        <taxon>Gammaproteobacteria</taxon>
        <taxon>Pseudomonadales</taxon>
        <taxon>Pseudomonadaceae</taxon>
        <taxon>Pseudomonas</taxon>
    </lineage>
</organism>
<protein>
    <recommendedName>
        <fullName evidence="1">Glutamine amidotransferase domain-containing protein</fullName>
    </recommendedName>
</protein>
<feature type="domain" description="Glutamine amidotransferase" evidence="1">
    <location>
        <begin position="36"/>
        <end position="179"/>
    </location>
</feature>
<comment type="caution">
    <text evidence="2">The sequence shown here is derived from an EMBL/GenBank/DDBJ whole genome shotgun (WGS) entry which is preliminary data.</text>
</comment>
<dbReference type="Pfam" id="PF00117">
    <property type="entry name" value="GATase"/>
    <property type="match status" value="1"/>
</dbReference>
<sequence>MRVHFLAHMPRAGIGNIEYWARERSHTLTGTNLHEQIIWPKLSSFDLLVVLGGNPEECEAWLQDEIEFIKESILAGKKVLGICLGSQLLAEALGGKLVPHTHSESGWLPVLLNDAGTQSRLLKGVANKTPLYFFHRNTFILPETCILLGSTEACRNQIFSWNDQVLGFQAHPEMLPETMEYLWKHKSTALPTGEHNKMSEKDSEELMKIIVARQFMFRVLDNLVNA</sequence>
<dbReference type="CDD" id="cd01741">
    <property type="entry name" value="GATase1_1"/>
    <property type="match status" value="1"/>
</dbReference>
<dbReference type="PANTHER" id="PTHR42695:SF5">
    <property type="entry name" value="GLUTAMINE AMIDOTRANSFERASE YLR126C-RELATED"/>
    <property type="match status" value="1"/>
</dbReference>
<evidence type="ECO:0000259" key="1">
    <source>
        <dbReference type="Pfam" id="PF00117"/>
    </source>
</evidence>
<evidence type="ECO:0000313" key="2">
    <source>
        <dbReference type="EMBL" id="POG13305.1"/>
    </source>
</evidence>
<dbReference type="PROSITE" id="PS51273">
    <property type="entry name" value="GATASE_TYPE_1"/>
    <property type="match status" value="1"/>
</dbReference>
<evidence type="ECO:0000313" key="3">
    <source>
        <dbReference type="Proteomes" id="UP000237378"/>
    </source>
</evidence>
<dbReference type="PANTHER" id="PTHR42695">
    <property type="entry name" value="GLUTAMINE AMIDOTRANSFERASE YLR126C-RELATED"/>
    <property type="match status" value="1"/>
</dbReference>
<reference evidence="2 3" key="2">
    <citation type="submission" date="2018-03" db="EMBL/GenBank/DDBJ databases">
        <title>Draft genome of Pseudomonas putida strain KH-18-2.</title>
        <authorList>
            <person name="Yoshizawa S."/>
            <person name="Khan N.H."/>
            <person name="Nishimura M."/>
            <person name="Chiura H.X."/>
            <person name="Ogura Y."/>
            <person name="Hayashi T."/>
            <person name="Kogure K."/>
        </authorList>
    </citation>
    <scope>NUCLEOTIDE SEQUENCE [LARGE SCALE GENOMIC DNA]</scope>
    <source>
        <strain evidence="2 3">KH-18-2</strain>
    </source>
</reference>
<dbReference type="Gene3D" id="3.40.50.880">
    <property type="match status" value="1"/>
</dbReference>
<accession>A0A2S3XCJ0</accession>
<reference evidence="2 3" key="1">
    <citation type="submission" date="2016-08" db="EMBL/GenBank/DDBJ databases">
        <authorList>
            <person name="Seilhamer J.J."/>
        </authorList>
    </citation>
    <scope>NUCLEOTIDE SEQUENCE [LARGE SCALE GENOMIC DNA]</scope>
    <source>
        <strain evidence="2 3">KH-18-2</strain>
    </source>
</reference>
<gene>
    <name evidence="2" type="ORF">BGP82_02285</name>
</gene>
<dbReference type="InterPro" id="IPR029062">
    <property type="entry name" value="Class_I_gatase-like"/>
</dbReference>
<dbReference type="Proteomes" id="UP000237378">
    <property type="component" value="Unassembled WGS sequence"/>
</dbReference>
<dbReference type="EMBL" id="MING01000019">
    <property type="protein sequence ID" value="POG13305.1"/>
    <property type="molecule type" value="Genomic_DNA"/>
</dbReference>
<dbReference type="InterPro" id="IPR044992">
    <property type="entry name" value="ChyE-like"/>
</dbReference>
<dbReference type="InterPro" id="IPR017926">
    <property type="entry name" value="GATASE"/>
</dbReference>
<dbReference type="SUPFAM" id="SSF52317">
    <property type="entry name" value="Class I glutamine amidotransferase-like"/>
    <property type="match status" value="1"/>
</dbReference>
<proteinExistence type="predicted"/>